<dbReference type="AlphaFoldDB" id="A0AAV6V8L6"/>
<proteinExistence type="predicted"/>
<gene>
    <name evidence="2" type="ORF">JTE90_017958</name>
</gene>
<protein>
    <submittedName>
        <fullName evidence="2">Uncharacterized protein</fullName>
    </submittedName>
</protein>
<evidence type="ECO:0000313" key="2">
    <source>
        <dbReference type="EMBL" id="KAG8192428.1"/>
    </source>
</evidence>
<dbReference type="Proteomes" id="UP000827092">
    <property type="component" value="Unassembled WGS sequence"/>
</dbReference>
<comment type="caution">
    <text evidence="2">The sequence shown here is derived from an EMBL/GenBank/DDBJ whole genome shotgun (WGS) entry which is preliminary data.</text>
</comment>
<accession>A0AAV6V8L6</accession>
<sequence>MNDVSKLHIACVVNSESYAAGGSLATGRVTHAGQVGGETPDQEEHPGPPEEASISSGKKGLPPRRLPCSKPLRHLSSSHLLAGKISSYLPRIPEGSFELADRSVSTNLSGSVLQLWPSTQFDFPTVWLH</sequence>
<reference evidence="2 3" key="1">
    <citation type="journal article" date="2022" name="Nat. Ecol. Evol.">
        <title>A masculinizing supergene underlies an exaggerated male reproductive morph in a spider.</title>
        <authorList>
            <person name="Hendrickx F."/>
            <person name="De Corte Z."/>
            <person name="Sonet G."/>
            <person name="Van Belleghem S.M."/>
            <person name="Kostlbacher S."/>
            <person name="Vangestel C."/>
        </authorList>
    </citation>
    <scope>NUCLEOTIDE SEQUENCE [LARGE SCALE GENOMIC DNA]</scope>
    <source>
        <strain evidence="2">W744_W776</strain>
    </source>
</reference>
<name>A0AAV6V8L6_9ARAC</name>
<feature type="region of interest" description="Disordered" evidence="1">
    <location>
        <begin position="29"/>
        <end position="69"/>
    </location>
</feature>
<organism evidence="2 3">
    <name type="scientific">Oedothorax gibbosus</name>
    <dbReference type="NCBI Taxonomy" id="931172"/>
    <lineage>
        <taxon>Eukaryota</taxon>
        <taxon>Metazoa</taxon>
        <taxon>Ecdysozoa</taxon>
        <taxon>Arthropoda</taxon>
        <taxon>Chelicerata</taxon>
        <taxon>Arachnida</taxon>
        <taxon>Araneae</taxon>
        <taxon>Araneomorphae</taxon>
        <taxon>Entelegynae</taxon>
        <taxon>Araneoidea</taxon>
        <taxon>Linyphiidae</taxon>
        <taxon>Erigoninae</taxon>
        <taxon>Oedothorax</taxon>
    </lineage>
</organism>
<keyword evidence="3" id="KW-1185">Reference proteome</keyword>
<evidence type="ECO:0000313" key="3">
    <source>
        <dbReference type="Proteomes" id="UP000827092"/>
    </source>
</evidence>
<evidence type="ECO:0000256" key="1">
    <source>
        <dbReference type="SAM" id="MobiDB-lite"/>
    </source>
</evidence>
<dbReference type="EMBL" id="JAFNEN010000139">
    <property type="protein sequence ID" value="KAG8192428.1"/>
    <property type="molecule type" value="Genomic_DNA"/>
</dbReference>